<dbReference type="Proteomes" id="UP000595140">
    <property type="component" value="Unassembled WGS sequence"/>
</dbReference>
<feature type="compositionally biased region" description="Polar residues" evidence="1">
    <location>
        <begin position="204"/>
        <end position="213"/>
    </location>
</feature>
<reference evidence="2 3" key="1">
    <citation type="submission" date="2018-04" db="EMBL/GenBank/DDBJ databases">
        <authorList>
            <person name="Vogel A."/>
        </authorList>
    </citation>
    <scope>NUCLEOTIDE SEQUENCE [LARGE SCALE GENOMIC DNA]</scope>
</reference>
<dbReference type="PANTHER" id="PTHR35486:SF1">
    <property type="entry name" value="OS02G0689500 PROTEIN"/>
    <property type="match status" value="1"/>
</dbReference>
<evidence type="ECO:0000313" key="3">
    <source>
        <dbReference type="Proteomes" id="UP000595140"/>
    </source>
</evidence>
<organism evidence="2 3">
    <name type="scientific">Cuscuta campestris</name>
    <dbReference type="NCBI Taxonomy" id="132261"/>
    <lineage>
        <taxon>Eukaryota</taxon>
        <taxon>Viridiplantae</taxon>
        <taxon>Streptophyta</taxon>
        <taxon>Embryophyta</taxon>
        <taxon>Tracheophyta</taxon>
        <taxon>Spermatophyta</taxon>
        <taxon>Magnoliopsida</taxon>
        <taxon>eudicotyledons</taxon>
        <taxon>Gunneridae</taxon>
        <taxon>Pentapetalae</taxon>
        <taxon>asterids</taxon>
        <taxon>lamiids</taxon>
        <taxon>Solanales</taxon>
        <taxon>Convolvulaceae</taxon>
        <taxon>Cuscuteae</taxon>
        <taxon>Cuscuta</taxon>
        <taxon>Cuscuta subgen. Grammica</taxon>
        <taxon>Cuscuta sect. Cleistogrammica</taxon>
    </lineage>
</organism>
<feature type="region of interest" description="Disordered" evidence="1">
    <location>
        <begin position="116"/>
        <end position="213"/>
    </location>
</feature>
<proteinExistence type="predicted"/>
<evidence type="ECO:0000313" key="2">
    <source>
        <dbReference type="EMBL" id="VFQ66312.1"/>
    </source>
</evidence>
<gene>
    <name evidence="2" type="ORF">CCAM_LOCUS8088</name>
</gene>
<feature type="region of interest" description="Disordered" evidence="1">
    <location>
        <begin position="237"/>
        <end position="272"/>
    </location>
</feature>
<dbReference type="AlphaFoldDB" id="A0A484KW60"/>
<name>A0A484KW60_9ASTE</name>
<keyword evidence="3" id="KW-1185">Reference proteome</keyword>
<dbReference type="EMBL" id="OOIL02000547">
    <property type="protein sequence ID" value="VFQ66312.1"/>
    <property type="molecule type" value="Genomic_DNA"/>
</dbReference>
<feature type="compositionally biased region" description="Basic and acidic residues" evidence="1">
    <location>
        <begin position="160"/>
        <end position="169"/>
    </location>
</feature>
<protein>
    <submittedName>
        <fullName evidence="2">Uncharacterized protein</fullName>
    </submittedName>
</protein>
<feature type="compositionally biased region" description="Basic and acidic residues" evidence="1">
    <location>
        <begin position="261"/>
        <end position="272"/>
    </location>
</feature>
<dbReference type="PANTHER" id="PTHR35486">
    <property type="entry name" value="EXPRESSED PROTEIN"/>
    <property type="match status" value="1"/>
</dbReference>
<dbReference type="OrthoDB" id="688025at2759"/>
<sequence length="272" mass="29960">MNVEMRCLRHFSDLSSAVGGVCASCLRDKLLVISEAQEAERRRARPVVFPRSVSPFRKESVTAGRRGLADRIVYGSPQLGPNGELISWNEYAEEKQEKKKRSYGFSLFYNLFRSNKSGNRGTNSDPAASNSDGPSDSPIGAGPRTGRISDRGISPATYPNHEDEEHFHDASSGCSTPSSPMHNRTTTTPAAMPHHRGGRRTRFSRSPSGMTSCLNPLVWASPNRGWSRRELDVVYPGETTAAPGNSHGQSTTSFCKNRSKKLADFGRFRPNR</sequence>
<feature type="compositionally biased region" description="Basic residues" evidence="1">
    <location>
        <begin position="193"/>
        <end position="203"/>
    </location>
</feature>
<evidence type="ECO:0000256" key="1">
    <source>
        <dbReference type="SAM" id="MobiDB-lite"/>
    </source>
</evidence>
<accession>A0A484KW60</accession>
<feature type="compositionally biased region" description="Polar residues" evidence="1">
    <location>
        <begin position="116"/>
        <end position="134"/>
    </location>
</feature>
<feature type="compositionally biased region" description="Polar residues" evidence="1">
    <location>
        <begin position="172"/>
        <end position="189"/>
    </location>
</feature>
<feature type="compositionally biased region" description="Polar residues" evidence="1">
    <location>
        <begin position="242"/>
        <end position="256"/>
    </location>
</feature>